<dbReference type="PANTHER" id="PTHR12827">
    <property type="entry name" value="MEIOTIC CHECKPOINT REGULATOR TSG24 FAMILY MEMBER"/>
    <property type="match status" value="1"/>
</dbReference>
<dbReference type="GO" id="GO:0051301">
    <property type="term" value="P:cell division"/>
    <property type="evidence" value="ECO:0007669"/>
    <property type="project" value="UniProtKB-KW"/>
</dbReference>
<dbReference type="GO" id="GO:0005680">
    <property type="term" value="C:anaphase-promoting complex"/>
    <property type="evidence" value="ECO:0007669"/>
    <property type="project" value="InterPro"/>
</dbReference>
<comment type="caution">
    <text evidence="4">The sequence shown here is derived from an EMBL/GenBank/DDBJ whole genome shotgun (WGS) entry which is preliminary data.</text>
</comment>
<gene>
    <name evidence="4" type="ORF">FF38_06019</name>
</gene>
<feature type="non-terminal residue" evidence="4">
    <location>
        <position position="472"/>
    </location>
</feature>
<dbReference type="EMBL" id="JRES01000584">
    <property type="protein sequence ID" value="KNC30041.1"/>
    <property type="molecule type" value="Genomic_DNA"/>
</dbReference>
<reference evidence="4 5" key="1">
    <citation type="journal article" date="2015" name="Nat. Commun.">
        <title>Lucilia cuprina genome unlocks parasitic fly biology to underpin future interventions.</title>
        <authorList>
            <person name="Anstead C.A."/>
            <person name="Korhonen P.K."/>
            <person name="Young N.D."/>
            <person name="Hall R.S."/>
            <person name="Jex A.R."/>
            <person name="Murali S.C."/>
            <person name="Hughes D.S."/>
            <person name="Lee S.F."/>
            <person name="Perry T."/>
            <person name="Stroehlein A.J."/>
            <person name="Ansell B.R."/>
            <person name="Breugelmans B."/>
            <person name="Hofmann A."/>
            <person name="Qu J."/>
            <person name="Dugan S."/>
            <person name="Lee S.L."/>
            <person name="Chao H."/>
            <person name="Dinh H."/>
            <person name="Han Y."/>
            <person name="Doddapaneni H.V."/>
            <person name="Worley K.C."/>
            <person name="Muzny D.M."/>
            <person name="Ioannidis P."/>
            <person name="Waterhouse R.M."/>
            <person name="Zdobnov E.M."/>
            <person name="James P.J."/>
            <person name="Bagnall N.H."/>
            <person name="Kotze A.C."/>
            <person name="Gibbs R.A."/>
            <person name="Richards S."/>
            <person name="Batterham P."/>
            <person name="Gasser R.B."/>
        </authorList>
    </citation>
    <scope>NUCLEOTIDE SEQUENCE [LARGE SCALE GENOMIC DNA]</scope>
    <source>
        <strain evidence="4 5">LS</strain>
        <tissue evidence="4">Full body</tissue>
    </source>
</reference>
<dbReference type="GO" id="GO:0060090">
    <property type="term" value="F:molecular adaptor activity"/>
    <property type="evidence" value="ECO:0007669"/>
    <property type="project" value="TreeGrafter"/>
</dbReference>
<evidence type="ECO:0000313" key="4">
    <source>
        <dbReference type="EMBL" id="KNC30041.1"/>
    </source>
</evidence>
<evidence type="ECO:0000256" key="1">
    <source>
        <dbReference type="ARBA" id="ARBA00022618"/>
    </source>
</evidence>
<evidence type="ECO:0000313" key="5">
    <source>
        <dbReference type="Proteomes" id="UP000037069"/>
    </source>
</evidence>
<dbReference type="STRING" id="7375.A0A0L0CCT1"/>
<name>A0A0L0CCT1_LUCCU</name>
<sequence length="472" mass="52719">LLFSPSAVLSCENQGIILTTKSLAKESQSIYLIQGPQEFPKLVTPSSTSSPMEIDENLIYFDEYFALSWNPKFSVISAYDVRILRQSGYSKSSTALDNRNKEMDRVAIISYNCEWVQGDFKGSVFGQTTQTRVISCLDDGMQKLYTLYDDELVCRDGVLSAAPVRDAREQLYVRPQIEQAALVSLGFLYYNSGACHISDILIRELQTIQTESLESFSFYEGRCICQGIALGLINIGMKNLQSLIYLVNKFEDSASNLVGCINGSSIAILLSFAAVCAGSGNAHVLRVLRELWQISPQFQACVSNQTGFFENIALDLGCVSQSIGWLFLHGGQWSFKTDITSVTVFALFTFIGHFSGFNFGPEDFQHLRFLWVLSTEKRCIYSATNPSELVQAKLVFKDGSDKQIQFPYLLPGLESILHIEITDNNYTNVFIDPHDHRITTGTGIELQAKPEPATSLDATLVHKPDIRKARRQ</sequence>
<keyword evidence="1" id="KW-0132">Cell division</keyword>
<protein>
    <submittedName>
        <fullName evidence="4">Uncharacterized protein</fullName>
    </submittedName>
</protein>
<evidence type="ECO:0000256" key="3">
    <source>
        <dbReference type="ARBA" id="ARBA00023306"/>
    </source>
</evidence>
<dbReference type="PANTHER" id="PTHR12827:SF3">
    <property type="entry name" value="ANAPHASE-PROMOTING COMPLEX SUBUNIT 1"/>
    <property type="match status" value="1"/>
</dbReference>
<dbReference type="InterPro" id="IPR024990">
    <property type="entry name" value="Apc1"/>
</dbReference>
<dbReference type="AlphaFoldDB" id="A0A0L0CCT1"/>
<dbReference type="GO" id="GO:0070979">
    <property type="term" value="P:protein K11-linked ubiquitination"/>
    <property type="evidence" value="ECO:0007669"/>
    <property type="project" value="TreeGrafter"/>
</dbReference>
<accession>A0A0L0CCT1</accession>
<keyword evidence="3" id="KW-0131">Cell cycle</keyword>
<dbReference type="GO" id="GO:0031145">
    <property type="term" value="P:anaphase-promoting complex-dependent catabolic process"/>
    <property type="evidence" value="ECO:0007669"/>
    <property type="project" value="TreeGrafter"/>
</dbReference>
<dbReference type="Proteomes" id="UP000037069">
    <property type="component" value="Unassembled WGS sequence"/>
</dbReference>
<feature type="non-terminal residue" evidence="4">
    <location>
        <position position="1"/>
    </location>
</feature>
<keyword evidence="2" id="KW-0498">Mitosis</keyword>
<dbReference type="GO" id="GO:0007091">
    <property type="term" value="P:metaphase/anaphase transition of mitotic cell cycle"/>
    <property type="evidence" value="ECO:0007669"/>
    <property type="project" value="TreeGrafter"/>
</dbReference>
<organism evidence="4 5">
    <name type="scientific">Lucilia cuprina</name>
    <name type="common">Green bottle fly</name>
    <name type="synonym">Australian sheep blowfly</name>
    <dbReference type="NCBI Taxonomy" id="7375"/>
    <lineage>
        <taxon>Eukaryota</taxon>
        <taxon>Metazoa</taxon>
        <taxon>Ecdysozoa</taxon>
        <taxon>Arthropoda</taxon>
        <taxon>Hexapoda</taxon>
        <taxon>Insecta</taxon>
        <taxon>Pterygota</taxon>
        <taxon>Neoptera</taxon>
        <taxon>Endopterygota</taxon>
        <taxon>Diptera</taxon>
        <taxon>Brachycera</taxon>
        <taxon>Muscomorpha</taxon>
        <taxon>Oestroidea</taxon>
        <taxon>Calliphoridae</taxon>
        <taxon>Luciliinae</taxon>
        <taxon>Lucilia</taxon>
    </lineage>
</organism>
<proteinExistence type="predicted"/>
<keyword evidence="5" id="KW-1185">Reference proteome</keyword>
<evidence type="ECO:0000256" key="2">
    <source>
        <dbReference type="ARBA" id="ARBA00022776"/>
    </source>
</evidence>